<evidence type="ECO:0000256" key="9">
    <source>
        <dbReference type="ARBA" id="ARBA00023180"/>
    </source>
</evidence>
<feature type="transmembrane region" description="Helical" evidence="11">
    <location>
        <begin position="29"/>
        <end position="51"/>
    </location>
</feature>
<comment type="similarity">
    <text evidence="2">Belongs to the CD36 family.</text>
</comment>
<gene>
    <name evidence="12" type="ORF">NEZAVI_LOCUS13909</name>
</gene>
<comment type="subcellular location">
    <subcellularLocation>
        <location evidence="1">Cell membrane</location>
        <topology evidence="1">Multi-pass membrane protein</topology>
    </subcellularLocation>
</comment>
<keyword evidence="5 11" id="KW-1133">Transmembrane helix</keyword>
<evidence type="ECO:0000256" key="6">
    <source>
        <dbReference type="ARBA" id="ARBA00023136"/>
    </source>
</evidence>
<keyword evidence="13" id="KW-1185">Reference proteome</keyword>
<keyword evidence="9" id="KW-0325">Glycoprotein</keyword>
<dbReference type="Proteomes" id="UP001152798">
    <property type="component" value="Chromosome 6"/>
</dbReference>
<evidence type="ECO:0000256" key="8">
    <source>
        <dbReference type="ARBA" id="ARBA00023170"/>
    </source>
</evidence>
<evidence type="ECO:0000256" key="3">
    <source>
        <dbReference type="ARBA" id="ARBA00022475"/>
    </source>
</evidence>
<accession>A0A9P0MVE7</accession>
<dbReference type="PRINTS" id="PR01609">
    <property type="entry name" value="CD36FAMILY"/>
</dbReference>
<evidence type="ECO:0000313" key="13">
    <source>
        <dbReference type="Proteomes" id="UP001152798"/>
    </source>
</evidence>
<keyword evidence="6 11" id="KW-0472">Membrane</keyword>
<dbReference type="Pfam" id="PF01130">
    <property type="entry name" value="CD36"/>
    <property type="match status" value="1"/>
</dbReference>
<dbReference type="EMBL" id="OV725082">
    <property type="protein sequence ID" value="CAH1405820.1"/>
    <property type="molecule type" value="Genomic_DNA"/>
</dbReference>
<feature type="disulfide bond" evidence="10">
    <location>
        <begin position="307"/>
        <end position="360"/>
    </location>
</feature>
<protein>
    <recommendedName>
        <fullName evidence="14">Scavenger receptor class B member 1</fullName>
    </recommendedName>
</protein>
<name>A0A9P0MVE7_NEZVI</name>
<evidence type="ECO:0000256" key="5">
    <source>
        <dbReference type="ARBA" id="ARBA00022989"/>
    </source>
</evidence>
<keyword evidence="8" id="KW-0675">Receptor</keyword>
<keyword evidence="7 10" id="KW-1015">Disulfide bond</keyword>
<dbReference type="GO" id="GO:0005737">
    <property type="term" value="C:cytoplasm"/>
    <property type="evidence" value="ECO:0007669"/>
    <property type="project" value="TreeGrafter"/>
</dbReference>
<organism evidence="12 13">
    <name type="scientific">Nezara viridula</name>
    <name type="common">Southern green stink bug</name>
    <name type="synonym">Cimex viridulus</name>
    <dbReference type="NCBI Taxonomy" id="85310"/>
    <lineage>
        <taxon>Eukaryota</taxon>
        <taxon>Metazoa</taxon>
        <taxon>Ecdysozoa</taxon>
        <taxon>Arthropoda</taxon>
        <taxon>Hexapoda</taxon>
        <taxon>Insecta</taxon>
        <taxon>Pterygota</taxon>
        <taxon>Neoptera</taxon>
        <taxon>Paraneoptera</taxon>
        <taxon>Hemiptera</taxon>
        <taxon>Heteroptera</taxon>
        <taxon>Panheteroptera</taxon>
        <taxon>Pentatomomorpha</taxon>
        <taxon>Pentatomoidea</taxon>
        <taxon>Pentatomidae</taxon>
        <taxon>Pentatominae</taxon>
        <taxon>Nezara</taxon>
    </lineage>
</organism>
<evidence type="ECO:0000256" key="10">
    <source>
        <dbReference type="PIRSR" id="PIRSR605428-52"/>
    </source>
</evidence>
<reference evidence="12" key="1">
    <citation type="submission" date="2022-01" db="EMBL/GenBank/DDBJ databases">
        <authorList>
            <person name="King R."/>
        </authorList>
    </citation>
    <scope>NUCLEOTIDE SEQUENCE</scope>
</reference>
<dbReference type="AlphaFoldDB" id="A0A9P0MVE7"/>
<evidence type="ECO:0000256" key="2">
    <source>
        <dbReference type="ARBA" id="ARBA00010532"/>
    </source>
</evidence>
<dbReference type="InterPro" id="IPR002159">
    <property type="entry name" value="CD36_fam"/>
</dbReference>
<keyword evidence="4 11" id="KW-0812">Transmembrane</keyword>
<evidence type="ECO:0000256" key="1">
    <source>
        <dbReference type="ARBA" id="ARBA00004651"/>
    </source>
</evidence>
<proteinExistence type="inferred from homology"/>
<dbReference type="PANTHER" id="PTHR11923">
    <property type="entry name" value="SCAVENGER RECEPTOR CLASS B TYPE-1 SR-B1"/>
    <property type="match status" value="1"/>
</dbReference>
<evidence type="ECO:0000313" key="12">
    <source>
        <dbReference type="EMBL" id="CAH1405820.1"/>
    </source>
</evidence>
<evidence type="ECO:0000256" key="7">
    <source>
        <dbReference type="ARBA" id="ARBA00023157"/>
    </source>
</evidence>
<dbReference type="OrthoDB" id="18585at2759"/>
<evidence type="ECO:0000256" key="4">
    <source>
        <dbReference type="ARBA" id="ARBA00022692"/>
    </source>
</evidence>
<feature type="disulfide bond" evidence="10">
    <location>
        <begin position="277"/>
        <end position="342"/>
    </location>
</feature>
<dbReference type="GO" id="GO:0005044">
    <property type="term" value="F:scavenger receptor activity"/>
    <property type="evidence" value="ECO:0007669"/>
    <property type="project" value="TreeGrafter"/>
</dbReference>
<dbReference type="PANTHER" id="PTHR11923:SF50">
    <property type="entry name" value="GH19047P"/>
    <property type="match status" value="1"/>
</dbReference>
<sequence>MEAKHNGTTLVLKMKDYCPSNECSLAKGIVVCTLLSLLFIGSFSGACLMWFTEIYYDEIINQLTIRDGSDVYEAWRKPPVKPLICVHVFNYTNFEEYAKKIDKKLKIEEVGPYCYRETLEKKNVTFSEDGKKVTYGDTRKHKFEPSHSKGSKDDILVVPNLALIGTIAVTKDMNRFSQIALSYFLRSLLRYSNSMITVKAHDFIFGYDDKLVELGLYVAKLLQRDVPFEKLGILSQRAADTDDTITVLTGTNDIENIGIVSEINGEDRLYVWPEEECNRIDGSDGAFFPRHTLNNNVTLYLFHNNMCRRMPFVYDKEVLFQGDVTAMRFHAAPDVYNTNGTCYCPESGCAPYGLFDLSPCSEGIPLLVSFPHFLNADPSISEPFEGLHPDSEKHEFYIDIQRLLGFTLGTVSRLQMNMRIEKSKYTNLLKEFPNNLILPLFWIQVSAEEMPPELYNIIYHSTFTVKRMQVVLRWGLLLFTLLLLYFLVVYSRLLIGTIKRKTEELKDKKSTCCQEMLPKHIDIKTGTCEISRV</sequence>
<feature type="transmembrane region" description="Helical" evidence="11">
    <location>
        <begin position="471"/>
        <end position="491"/>
    </location>
</feature>
<dbReference type="PRINTS" id="PR01610">
    <property type="entry name" value="CD36ANTIGEN"/>
</dbReference>
<keyword evidence="3" id="KW-1003">Cell membrane</keyword>
<dbReference type="GO" id="GO:0005886">
    <property type="term" value="C:plasma membrane"/>
    <property type="evidence" value="ECO:0007669"/>
    <property type="project" value="UniProtKB-SubCell"/>
</dbReference>
<feature type="disulfide bond" evidence="10">
    <location>
        <begin position="344"/>
        <end position="349"/>
    </location>
</feature>
<evidence type="ECO:0008006" key="14">
    <source>
        <dbReference type="Google" id="ProtNLM"/>
    </source>
</evidence>
<dbReference type="InterPro" id="IPR005428">
    <property type="entry name" value="CD36/SCARB1/SNMP1"/>
</dbReference>
<evidence type="ECO:0000256" key="11">
    <source>
        <dbReference type="SAM" id="Phobius"/>
    </source>
</evidence>